<evidence type="ECO:0000313" key="12">
    <source>
        <dbReference type="Proteomes" id="UP001617714"/>
    </source>
</evidence>
<feature type="domain" description="Translocator protein BipB-like C-terminal" evidence="8">
    <location>
        <begin position="306"/>
        <end position="626"/>
    </location>
</feature>
<sequence>MNMQLDGFGTFDHIKGSSEASQAELKRQSDLTKRFGNSALKSHSQLGQIKGAIQVLQPEQLMKVLQNTHLAMSGNGERADLAQQDIPQLRLLQGSEEVNKSDKNIRADKRLSASAEMNALLGKIAQLTNDSSIAKLNAQVHSYNAMMAGMESAYSELVTTLEAQGTQWAENADSLKTSQNQANKLEKDVNSAQSSLNKAQSTLSELERQAAEQNPVSPELEQQIDEARTAVALAQANLINAKSAHENFVAGPLAAAIKAENASRAELNATQAKSNAMVSSLSPQQHSVVEAQRKQRDENTKSLTFLMALISQLLSKSADEELNAAADLKMKLAEAAAKDAEKKAKEYDAQVRKAEELQKTMGCIAKVLGWAITAVGFIGAAFTGGASLAIAAVGLALAIGDEICQAVNDGYSFMQAALKPLMDHIIKPLMEFLAQIYAKALESLGLDKNTSELIGQIIGAISAAVILIGAVMLAGSAASKLGDVVMKKLGGDVAKKAIQSTMQKMMNNVVGDTIKKMSGGIGRAVGMDSVKMGQWSVRMNMTKTIASLANTSIQTTGNIVAANMVVNAAKIKASILNNIMLQRMLNEMMDRLVDNYSKRLESANAIIKNISSVADNQMQAGKYITKRMSVVAG</sequence>
<keyword evidence="3" id="KW-0843">Virulence</keyword>
<feature type="transmembrane region" description="Helical" evidence="7">
    <location>
        <begin position="453"/>
        <end position="478"/>
    </location>
</feature>
<keyword evidence="7" id="KW-0812">Transmembrane</keyword>
<dbReference type="Proteomes" id="UP000464054">
    <property type="component" value="Chromosome"/>
</dbReference>
<dbReference type="InterPro" id="IPR006972">
    <property type="entry name" value="BipB-like_C"/>
</dbReference>
<feature type="region of interest" description="Disordered" evidence="6">
    <location>
        <begin position="192"/>
        <end position="217"/>
    </location>
</feature>
<reference evidence="10" key="2">
    <citation type="journal article" date="2022" name="Plant Pathol J">
        <title>Comparative Genomic Analysis of Pathogenic Factors of Pectobacterium Species Isolated in South Korea Using Whole-Genome Sequencing.</title>
        <authorList>
            <person name="Jee S."/>
            <person name="Kang I.J."/>
            <person name="Bak G."/>
            <person name="Kang S."/>
            <person name="Lee J."/>
            <person name="Heu S."/>
            <person name="Hwang I."/>
        </authorList>
    </citation>
    <scope>NUCLEOTIDE SEQUENCE</scope>
    <source>
        <strain evidence="10">PZ1</strain>
    </source>
</reference>
<dbReference type="Pfam" id="PF04888">
    <property type="entry name" value="SseC"/>
    <property type="match status" value="1"/>
</dbReference>
<gene>
    <name evidence="9" type="primary">sctE</name>
    <name evidence="9" type="ORF">ACIPSN_10575</name>
    <name evidence="10" type="ORF">GMX10_03575</name>
</gene>
<evidence type="ECO:0000256" key="2">
    <source>
        <dbReference type="ARBA" id="ARBA00022870"/>
    </source>
</evidence>
<dbReference type="RefSeq" id="WP_161546662.1">
    <property type="nucleotide sequence ID" value="NZ_CP046377.1"/>
</dbReference>
<protein>
    <submittedName>
        <fullName evidence="9">Type III secretion system translocon subunit SctE</fullName>
    </submittedName>
    <submittedName>
        <fullName evidence="10">YopB/SseC family type III secretion system translocon subunit</fullName>
    </submittedName>
</protein>
<comment type="subcellular location">
    <subcellularLocation>
        <location evidence="1">Host membrane</location>
        <topology evidence="1">Multi-pass membrane protein</topology>
    </subcellularLocation>
</comment>
<dbReference type="PRINTS" id="PR01375">
    <property type="entry name" value="BACINVASINB"/>
</dbReference>
<dbReference type="GO" id="GO:0016020">
    <property type="term" value="C:membrane"/>
    <property type="evidence" value="ECO:0007669"/>
    <property type="project" value="InterPro"/>
</dbReference>
<dbReference type="Proteomes" id="UP001617714">
    <property type="component" value="Unassembled WGS sequence"/>
</dbReference>
<evidence type="ECO:0000313" key="10">
    <source>
        <dbReference type="EMBL" id="QHQ23262.1"/>
    </source>
</evidence>
<keyword evidence="7" id="KW-1133">Transmembrane helix</keyword>
<dbReference type="GO" id="GO:0033644">
    <property type="term" value="C:host cell membrane"/>
    <property type="evidence" value="ECO:0007669"/>
    <property type="project" value="UniProtKB-SubCell"/>
</dbReference>
<evidence type="ECO:0000256" key="3">
    <source>
        <dbReference type="ARBA" id="ARBA00023026"/>
    </source>
</evidence>
<feature type="coiled-coil region" evidence="5">
    <location>
        <begin position="318"/>
        <end position="360"/>
    </location>
</feature>
<feature type="region of interest" description="Disordered" evidence="6">
    <location>
        <begin position="1"/>
        <end position="24"/>
    </location>
</feature>
<organism evidence="10 11">
    <name type="scientific">Pectobacterium parvum</name>
    <dbReference type="NCBI Taxonomy" id="2778550"/>
    <lineage>
        <taxon>Bacteria</taxon>
        <taxon>Pseudomonadati</taxon>
        <taxon>Pseudomonadota</taxon>
        <taxon>Gammaproteobacteria</taxon>
        <taxon>Enterobacterales</taxon>
        <taxon>Pectobacteriaceae</taxon>
        <taxon>Pectobacterium</taxon>
    </lineage>
</organism>
<dbReference type="InterPro" id="IPR003895">
    <property type="entry name" value="T3SS_SctE/BipB"/>
</dbReference>
<keyword evidence="12" id="KW-1185">Reference proteome</keyword>
<dbReference type="EMBL" id="JBIXKD010000009">
    <property type="protein sequence ID" value="MFJ5321795.1"/>
    <property type="molecule type" value="Genomic_DNA"/>
</dbReference>
<keyword evidence="7" id="KW-0472">Membrane</keyword>
<dbReference type="Gene3D" id="1.20.120.330">
    <property type="entry name" value="Nucleotidyltransferases domain 2"/>
    <property type="match status" value="1"/>
</dbReference>
<feature type="transmembrane region" description="Helical" evidence="7">
    <location>
        <begin position="367"/>
        <end position="399"/>
    </location>
</feature>
<evidence type="ECO:0000313" key="11">
    <source>
        <dbReference type="Proteomes" id="UP000464054"/>
    </source>
</evidence>
<evidence type="ECO:0000256" key="4">
    <source>
        <dbReference type="ARBA" id="ARBA00035640"/>
    </source>
</evidence>
<evidence type="ECO:0000256" key="5">
    <source>
        <dbReference type="SAM" id="Coils"/>
    </source>
</evidence>
<comment type="similarity">
    <text evidence="4">Belongs to the SctE/SipB/YopB family.</text>
</comment>
<keyword evidence="5" id="KW-0175">Coiled coil</keyword>
<evidence type="ECO:0000313" key="9">
    <source>
        <dbReference type="EMBL" id="MFJ5321795.1"/>
    </source>
</evidence>
<keyword evidence="2" id="KW-1043">Host membrane</keyword>
<reference evidence="9 12" key="3">
    <citation type="submission" date="2024-10" db="EMBL/GenBank/DDBJ databases">
        <authorList>
            <person name="Lu C.-H."/>
        </authorList>
    </citation>
    <scope>NUCLEOTIDE SEQUENCE [LARGE SCALE GENOMIC DNA]</scope>
    <source>
        <strain evidence="9 12">22QBSP01-2</strain>
    </source>
</reference>
<evidence type="ECO:0000256" key="1">
    <source>
        <dbReference type="ARBA" id="ARBA00004301"/>
    </source>
</evidence>
<evidence type="ECO:0000256" key="6">
    <source>
        <dbReference type="SAM" id="MobiDB-lite"/>
    </source>
</evidence>
<accession>A0AAP9LBI8</accession>
<feature type="compositionally biased region" description="Polar residues" evidence="6">
    <location>
        <begin position="192"/>
        <end position="204"/>
    </location>
</feature>
<evidence type="ECO:0000259" key="8">
    <source>
        <dbReference type="Pfam" id="PF04888"/>
    </source>
</evidence>
<dbReference type="GO" id="GO:0005576">
    <property type="term" value="C:extracellular region"/>
    <property type="evidence" value="ECO:0007669"/>
    <property type="project" value="InterPro"/>
</dbReference>
<evidence type="ECO:0000256" key="7">
    <source>
        <dbReference type="SAM" id="Phobius"/>
    </source>
</evidence>
<proteinExistence type="inferred from homology"/>
<dbReference type="AlphaFoldDB" id="A0AAP9LBI8"/>
<reference evidence="11" key="1">
    <citation type="submission" date="2019-11" db="EMBL/GenBank/DDBJ databases">
        <authorList>
            <person name="Jee S."/>
        </authorList>
    </citation>
    <scope>NUCLEOTIDE SEQUENCE [LARGE SCALE GENOMIC DNA]</scope>
    <source>
        <strain evidence="11">PZ1</strain>
    </source>
</reference>
<name>A0AAP9LBI8_9GAMM</name>
<dbReference type="EMBL" id="CP046377">
    <property type="protein sequence ID" value="QHQ23262.1"/>
    <property type="molecule type" value="Genomic_DNA"/>
</dbReference>